<reference evidence="1 2" key="1">
    <citation type="submission" date="2021-03" db="EMBL/GenBank/DDBJ databases">
        <title>Metabolic Capacity of the Antarctic Cyanobacterium Phormidium pseudopriestleyi that Sustains Oxygenic Photosynthesis in the Presence of Hydrogen Sulfide.</title>
        <authorList>
            <person name="Lumian J.E."/>
            <person name="Jungblut A.D."/>
            <person name="Dillon M.L."/>
            <person name="Hawes I."/>
            <person name="Doran P.T."/>
            <person name="Mackey T.J."/>
            <person name="Dick G.J."/>
            <person name="Grettenberger C.L."/>
            <person name="Sumner D.Y."/>
        </authorList>
    </citation>
    <scope>NUCLEOTIDE SEQUENCE [LARGE SCALE GENOMIC DNA]</scope>
    <source>
        <strain evidence="1 2">FRX01</strain>
    </source>
</reference>
<organism evidence="1 2">
    <name type="scientific">Phormidium pseudopriestleyi FRX01</name>
    <dbReference type="NCBI Taxonomy" id="1759528"/>
    <lineage>
        <taxon>Bacteria</taxon>
        <taxon>Bacillati</taxon>
        <taxon>Cyanobacteriota</taxon>
        <taxon>Cyanophyceae</taxon>
        <taxon>Oscillatoriophycideae</taxon>
        <taxon>Oscillatoriales</taxon>
        <taxon>Oscillatoriaceae</taxon>
        <taxon>Phormidium</taxon>
    </lineage>
</organism>
<proteinExistence type="predicted"/>
<dbReference type="InterPro" id="IPR021751">
    <property type="entry name" value="DUF3318"/>
</dbReference>
<dbReference type="EMBL" id="JAFLQW010000599">
    <property type="protein sequence ID" value="MBO0351883.1"/>
    <property type="molecule type" value="Genomic_DNA"/>
</dbReference>
<name>A0ABS3FXU0_9CYAN</name>
<evidence type="ECO:0000313" key="2">
    <source>
        <dbReference type="Proteomes" id="UP000664844"/>
    </source>
</evidence>
<keyword evidence="2" id="KW-1185">Reference proteome</keyword>
<evidence type="ECO:0000313" key="1">
    <source>
        <dbReference type="EMBL" id="MBO0351883.1"/>
    </source>
</evidence>
<comment type="caution">
    <text evidence="1">The sequence shown here is derived from an EMBL/GenBank/DDBJ whole genome shotgun (WGS) entry which is preliminary data.</text>
</comment>
<dbReference type="Pfam" id="PF11780">
    <property type="entry name" value="DUF3318"/>
    <property type="match status" value="1"/>
</dbReference>
<dbReference type="RefSeq" id="WP_207090308.1">
    <property type="nucleotide sequence ID" value="NZ_JAFLQW010000599.1"/>
</dbReference>
<sequence>MDPSPEIFRLLDLMPASGRMLCKIVNKPQQSTAIASSFPGPWARERPIYINFDLWRKLSRPQRDLLLLRTVSWLLGVKWFKADLYQGIVIAGLLGTLVELVEGDAVGVVTAGGLTALAGAQIWRSTHRSDREIEADQAAIQIALRRGYNEPDAARHLLSAIETVATLEGRPGLDFMELIRVQNLRAIAGLSGVGIPEEGIRE</sequence>
<protein>
    <submittedName>
        <fullName evidence="1">DUF3318 domain-containing protein</fullName>
    </submittedName>
</protein>
<gene>
    <name evidence="1" type="ORF">J0895_22930</name>
</gene>
<accession>A0ABS3FXU0</accession>
<dbReference type="Proteomes" id="UP000664844">
    <property type="component" value="Unassembled WGS sequence"/>
</dbReference>